<evidence type="ECO:0000259" key="3">
    <source>
        <dbReference type="Pfam" id="PF08237"/>
    </source>
</evidence>
<gene>
    <name evidence="4" type="ORF">EAH80_20890</name>
</gene>
<feature type="compositionally biased region" description="Polar residues" evidence="1">
    <location>
        <begin position="286"/>
        <end position="299"/>
    </location>
</feature>
<protein>
    <submittedName>
        <fullName evidence="4">PE-PPE domain-containing protein</fullName>
    </submittedName>
</protein>
<evidence type="ECO:0000313" key="5">
    <source>
        <dbReference type="Proteomes" id="UP000320095"/>
    </source>
</evidence>
<dbReference type="Gene3D" id="3.40.50.1820">
    <property type="entry name" value="alpha/beta hydrolase"/>
    <property type="match status" value="1"/>
</dbReference>
<sequence>MTHRRSNKCTIKRTTMALGVAAALLPMASLPTAQAALPPTFDTGATVLVLSPVERVTVNDWLGGALCKNTSNNCVDVNYVPVNVPGGVVALDTAIANTPGPKIVFGFSGGAAVSAVYLQQHAADPVDENVSFVVIGNPTRKYGGSGISKVAPMPETGYNVIDISREYDSVSDKTRNPFNLLADANAAAGFMFIHLDYSSVDIYAPENTVWTEGNTTYVFVPTPNIPLLEPLRRLGLTELADALNAPLKAKIDRAYDRPYLVTPPPTDPPTDPPTTVTAAALPASSGVRTSAAQAKQTRTLAPAKAVPAQPAATSTAAVDTDTTTIRVLPKANKVVAQHLSSLKSALKSSASKPKSTTSTSSTVDGNKVEPAKVGGGQTASSSEGSKPAEAPVQDGATDGNGSSE</sequence>
<feature type="chain" id="PRO_5021479265" evidence="2">
    <location>
        <begin position="36"/>
        <end position="404"/>
    </location>
</feature>
<evidence type="ECO:0000313" key="4">
    <source>
        <dbReference type="EMBL" id="TPG32268.1"/>
    </source>
</evidence>
<feature type="compositionally biased region" description="Low complexity" evidence="1">
    <location>
        <begin position="301"/>
        <end position="317"/>
    </location>
</feature>
<dbReference type="EMBL" id="RCZG01000009">
    <property type="protein sequence ID" value="TPG32268.1"/>
    <property type="molecule type" value="Genomic_DNA"/>
</dbReference>
<feature type="compositionally biased region" description="Low complexity" evidence="1">
    <location>
        <begin position="344"/>
        <end position="362"/>
    </location>
</feature>
<keyword evidence="5" id="KW-1185">Reference proteome</keyword>
<reference evidence="4 5" key="1">
    <citation type="journal article" date="2019" name="Environ. Microbiol.">
        <title>Species interactions and distinct microbial communities in high Arctic permafrost affected cryosols are associated with the CH4 and CO2 gas fluxes.</title>
        <authorList>
            <person name="Altshuler I."/>
            <person name="Hamel J."/>
            <person name="Turney S."/>
            <person name="Magnuson E."/>
            <person name="Levesque R."/>
            <person name="Greer C."/>
            <person name="Whyte L.G."/>
        </authorList>
    </citation>
    <scope>NUCLEOTIDE SEQUENCE [LARGE SCALE GENOMIC DNA]</scope>
    <source>
        <strain evidence="4 5">S5.20</strain>
    </source>
</reference>
<dbReference type="AlphaFoldDB" id="A0A502E3B8"/>
<feature type="region of interest" description="Disordered" evidence="1">
    <location>
        <begin position="344"/>
        <end position="404"/>
    </location>
</feature>
<proteinExistence type="predicted"/>
<evidence type="ECO:0000256" key="1">
    <source>
        <dbReference type="SAM" id="MobiDB-lite"/>
    </source>
</evidence>
<feature type="region of interest" description="Disordered" evidence="1">
    <location>
        <begin position="282"/>
        <end position="317"/>
    </location>
</feature>
<feature type="signal peptide" evidence="2">
    <location>
        <begin position="1"/>
        <end position="35"/>
    </location>
</feature>
<accession>A0A502E3B8</accession>
<feature type="domain" description="PE-PPE" evidence="3">
    <location>
        <begin position="84"/>
        <end position="256"/>
    </location>
</feature>
<name>A0A502E3B8_9MYCO</name>
<keyword evidence="2" id="KW-0732">Signal</keyword>
<dbReference type="InterPro" id="IPR029058">
    <property type="entry name" value="AB_hydrolase_fold"/>
</dbReference>
<organism evidence="4 5">
    <name type="scientific">Mycolicibacterium hodleri</name>
    <dbReference type="NCBI Taxonomy" id="49897"/>
    <lineage>
        <taxon>Bacteria</taxon>
        <taxon>Bacillati</taxon>
        <taxon>Actinomycetota</taxon>
        <taxon>Actinomycetes</taxon>
        <taxon>Mycobacteriales</taxon>
        <taxon>Mycobacteriaceae</taxon>
        <taxon>Mycolicibacterium</taxon>
    </lineage>
</organism>
<dbReference type="Proteomes" id="UP000320095">
    <property type="component" value="Unassembled WGS sequence"/>
</dbReference>
<dbReference type="SUPFAM" id="SSF53474">
    <property type="entry name" value="alpha/beta-Hydrolases"/>
    <property type="match status" value="1"/>
</dbReference>
<comment type="caution">
    <text evidence="4">The sequence shown here is derived from an EMBL/GenBank/DDBJ whole genome shotgun (WGS) entry which is preliminary data.</text>
</comment>
<evidence type="ECO:0000256" key="2">
    <source>
        <dbReference type="SAM" id="SignalP"/>
    </source>
</evidence>
<dbReference type="Pfam" id="PF08237">
    <property type="entry name" value="PE-PPE"/>
    <property type="match status" value="1"/>
</dbReference>
<dbReference type="InterPro" id="IPR013228">
    <property type="entry name" value="PE-PPE_C"/>
</dbReference>